<evidence type="ECO:0000256" key="8">
    <source>
        <dbReference type="ARBA" id="ARBA00023002"/>
    </source>
</evidence>
<dbReference type="GO" id="GO:0004517">
    <property type="term" value="F:nitric-oxide synthase activity"/>
    <property type="evidence" value="ECO:0007669"/>
    <property type="project" value="InterPro"/>
</dbReference>
<dbReference type="PANTHER" id="PTHR43410:SF1">
    <property type="entry name" value="NITRIC OXIDE SYNTHASE"/>
    <property type="match status" value="1"/>
</dbReference>
<dbReference type="InterPro" id="IPR017142">
    <property type="entry name" value="Nitric_oxide_synthase_Oase-su"/>
</dbReference>
<comment type="miscellaneous">
    <text evidence="11">This protein is similar to the oxygenase domain of eukaryotic nitric oxide synthases but lacks the reductase domain which, in eukaryotes, is responsible for transfer of electrons to the ferric heme during nitric oxide synthesis.</text>
</comment>
<evidence type="ECO:0000256" key="7">
    <source>
        <dbReference type="ARBA" id="ARBA00022723"/>
    </source>
</evidence>
<dbReference type="EC" id="1.14.14.47" evidence="4 11"/>
<evidence type="ECO:0000256" key="3">
    <source>
        <dbReference type="ARBA" id="ARBA00005411"/>
    </source>
</evidence>
<dbReference type="InterPro" id="IPR044940">
    <property type="entry name" value="NOS_dom_2"/>
</dbReference>
<dbReference type="Gene3D" id="3.90.340.10">
    <property type="entry name" value="Nitric Oxide Synthase, Chain A, domain 1"/>
    <property type="match status" value="1"/>
</dbReference>
<dbReference type="Gene3D" id="3.90.1230.10">
    <property type="entry name" value="Nitric Oxide Synthase, Chain A, domain 3"/>
    <property type="match status" value="1"/>
</dbReference>
<feature type="binding site" description="axial binding residue" evidence="12">
    <location>
        <position position="39"/>
    </location>
    <ligand>
        <name>heme</name>
        <dbReference type="ChEBI" id="CHEBI:30413"/>
    </ligand>
    <ligandPart>
        <name>Fe</name>
        <dbReference type="ChEBI" id="CHEBI:18248"/>
    </ligandPart>
</feature>
<name>E0I693_9BACL</name>
<evidence type="ECO:0000256" key="6">
    <source>
        <dbReference type="ARBA" id="ARBA00022617"/>
    </source>
</evidence>
<dbReference type="InterPro" id="IPR036119">
    <property type="entry name" value="NOS_N_sf"/>
</dbReference>
<dbReference type="PROSITE" id="PS60001">
    <property type="entry name" value="NOS"/>
    <property type="match status" value="1"/>
</dbReference>
<reference evidence="14 15" key="1">
    <citation type="submission" date="2010-07" db="EMBL/GenBank/DDBJ databases">
        <title>The draft genome of Paenibacillus curdlanolyticus YK9.</title>
        <authorList>
            <consortium name="US DOE Joint Genome Institute (JGI-PGF)"/>
            <person name="Lucas S."/>
            <person name="Copeland A."/>
            <person name="Lapidus A."/>
            <person name="Cheng J.-F."/>
            <person name="Bruce D."/>
            <person name="Goodwin L."/>
            <person name="Pitluck S."/>
            <person name="Land M.L."/>
            <person name="Hauser L."/>
            <person name="Chang Y.-J."/>
            <person name="Jeffries C."/>
            <person name="Anderson I.J."/>
            <person name="Johnson E."/>
            <person name="Loganathan U."/>
            <person name="Mulhopadhyay B."/>
            <person name="Kyrpides N."/>
            <person name="Woyke T.J."/>
        </authorList>
    </citation>
    <scope>NUCLEOTIDE SEQUENCE [LARGE SCALE GENOMIC DNA]</scope>
    <source>
        <strain evidence="14 15">YK9</strain>
    </source>
</reference>
<keyword evidence="6 11" id="KW-0349">Heme</keyword>
<dbReference type="CDD" id="cd00575">
    <property type="entry name" value="NOS_oxygenase"/>
    <property type="match status" value="1"/>
</dbReference>
<evidence type="ECO:0000256" key="12">
    <source>
        <dbReference type="PIRSR" id="PIRSR037219-1"/>
    </source>
</evidence>
<keyword evidence="8 11" id="KW-0560">Oxidoreductase</keyword>
<feature type="domain" description="Nitric oxide synthase (NOS)" evidence="13">
    <location>
        <begin position="38"/>
        <end position="45"/>
    </location>
</feature>
<comment type="catalytic activity">
    <reaction evidence="10">
        <text>3 reduced [flavodoxin] + 2 L-arginine + 4 O2 = 3 oxidized [flavodoxin] + 2 L-citrulline + 2 nitric oxide + 4 H2O + 5 H(+)</text>
        <dbReference type="Rhea" id="RHEA:52324"/>
        <dbReference type="Rhea" id="RHEA-COMP:10622"/>
        <dbReference type="Rhea" id="RHEA-COMP:10623"/>
        <dbReference type="ChEBI" id="CHEBI:15377"/>
        <dbReference type="ChEBI" id="CHEBI:15378"/>
        <dbReference type="ChEBI" id="CHEBI:15379"/>
        <dbReference type="ChEBI" id="CHEBI:16480"/>
        <dbReference type="ChEBI" id="CHEBI:32682"/>
        <dbReference type="ChEBI" id="CHEBI:57618"/>
        <dbReference type="ChEBI" id="CHEBI:57743"/>
        <dbReference type="ChEBI" id="CHEBI:58210"/>
        <dbReference type="EC" id="1.14.14.47"/>
    </reaction>
</comment>
<dbReference type="AlphaFoldDB" id="E0I693"/>
<dbReference type="InterPro" id="IPR004030">
    <property type="entry name" value="NOS_N"/>
</dbReference>
<dbReference type="PIRSF" id="PIRSF037219">
    <property type="entry name" value="NOS_oxygenase"/>
    <property type="match status" value="1"/>
</dbReference>
<protein>
    <recommendedName>
        <fullName evidence="5 11">Nitric oxide synthase oxygenase</fullName>
        <ecNumber evidence="4 11">1.14.14.47</ecNumber>
    </recommendedName>
</protein>
<dbReference type="GO" id="GO:0020037">
    <property type="term" value="F:heme binding"/>
    <property type="evidence" value="ECO:0007669"/>
    <property type="project" value="InterPro"/>
</dbReference>
<dbReference type="eggNOG" id="COG4362">
    <property type="taxonomic scope" value="Bacteria"/>
</dbReference>
<dbReference type="InterPro" id="IPR044944">
    <property type="entry name" value="NOS_dom_3"/>
</dbReference>
<dbReference type="GO" id="GO:0006809">
    <property type="term" value="P:nitric oxide biosynthetic process"/>
    <property type="evidence" value="ECO:0007669"/>
    <property type="project" value="InterPro"/>
</dbReference>
<evidence type="ECO:0000256" key="2">
    <source>
        <dbReference type="ARBA" id="ARBA00002642"/>
    </source>
</evidence>
<evidence type="ECO:0000256" key="10">
    <source>
        <dbReference type="ARBA" id="ARBA00048713"/>
    </source>
</evidence>
<dbReference type="PANTHER" id="PTHR43410">
    <property type="entry name" value="NITRIC OXIDE SYNTHASE OXYGENASE"/>
    <property type="match status" value="1"/>
</dbReference>
<keyword evidence="15" id="KW-1185">Reference proteome</keyword>
<evidence type="ECO:0000313" key="14">
    <source>
        <dbReference type="EMBL" id="EFM12485.1"/>
    </source>
</evidence>
<keyword evidence="7 11" id="KW-0479">Metal-binding</keyword>
<organism evidence="14 15">
    <name type="scientific">Paenibacillus curdlanolyticus YK9</name>
    <dbReference type="NCBI Taxonomy" id="717606"/>
    <lineage>
        <taxon>Bacteria</taxon>
        <taxon>Bacillati</taxon>
        <taxon>Bacillota</taxon>
        <taxon>Bacilli</taxon>
        <taxon>Bacillales</taxon>
        <taxon>Paenibacillaceae</taxon>
        <taxon>Paenibacillus</taxon>
    </lineage>
</organism>
<evidence type="ECO:0000256" key="11">
    <source>
        <dbReference type="PIRNR" id="PIRNR037219"/>
    </source>
</evidence>
<sequence length="341" mass="38428">MASRLKQVYDEIEATGTYSHTSDELAHGARMAWRNSNRCIGRLFWHTLSVFDARQVTTADGMAEAVMQHLRYATNDGKVRPAITVFPQLQADKPEDALRIWNHQLIRYAGYEHEDGSITGDPHSASFTRICEQLGWRGAGTPFDVLPLVIGAVGRTPTIYEIPSELALEVPLSHPTENRFEELGLRWYAVPFISDMVMEIGGIRYAAAPFNGWYMGTEIGARNLADTSRYNQLRPVAELFGYDMTTNTSLWKDRALVELNAAVLHSYKKAGVSIVDHHTAAEQFGRFEKQEQAAGRGITGRWSWLIPPMSPSTTAIWHRGFDRTERSPSFGYQEVPYQSML</sequence>
<evidence type="ECO:0000256" key="4">
    <source>
        <dbReference type="ARBA" id="ARBA00012735"/>
    </source>
</evidence>
<proteinExistence type="inferred from homology"/>
<keyword evidence="9 11" id="KW-0408">Iron</keyword>
<comment type="subunit">
    <text evidence="11">Homodimer.</text>
</comment>
<dbReference type="EMBL" id="AEDD01000002">
    <property type="protein sequence ID" value="EFM12485.1"/>
    <property type="molecule type" value="Genomic_DNA"/>
</dbReference>
<comment type="similarity">
    <text evidence="3 11">Belongs to the NOS family. Bacterial NOS oxygenase subfamily.</text>
</comment>
<evidence type="ECO:0000313" key="15">
    <source>
        <dbReference type="Proteomes" id="UP000005387"/>
    </source>
</evidence>
<dbReference type="Proteomes" id="UP000005387">
    <property type="component" value="Unassembled WGS sequence"/>
</dbReference>
<dbReference type="InterPro" id="IPR044943">
    <property type="entry name" value="NOS_dom_1"/>
</dbReference>
<comment type="function">
    <text evidence="2 11">Catalyzes the production of nitric oxide.</text>
</comment>
<dbReference type="InterPro" id="IPR050607">
    <property type="entry name" value="NOS"/>
</dbReference>
<evidence type="ECO:0000259" key="13">
    <source>
        <dbReference type="PROSITE" id="PS60001"/>
    </source>
</evidence>
<dbReference type="SUPFAM" id="SSF56512">
    <property type="entry name" value="Nitric oxide (NO) synthase oxygenase domain"/>
    <property type="match status" value="1"/>
</dbReference>
<dbReference type="Gene3D" id="3.90.440.10">
    <property type="entry name" value="Nitric Oxide Synthase,Heme Domain,Chain A domain 2"/>
    <property type="match status" value="1"/>
</dbReference>
<dbReference type="STRING" id="717606.PaecuDRAFT_1165"/>
<accession>E0I693</accession>
<comment type="cofactor">
    <cofactor evidence="1 11 12">
        <name>heme</name>
        <dbReference type="ChEBI" id="CHEBI:30413"/>
    </cofactor>
</comment>
<evidence type="ECO:0000256" key="1">
    <source>
        <dbReference type="ARBA" id="ARBA00001971"/>
    </source>
</evidence>
<dbReference type="Pfam" id="PF02898">
    <property type="entry name" value="NO_synthase"/>
    <property type="match status" value="1"/>
</dbReference>
<dbReference type="GO" id="GO:0046872">
    <property type="term" value="F:metal ion binding"/>
    <property type="evidence" value="ECO:0007669"/>
    <property type="project" value="UniProtKB-KW"/>
</dbReference>
<gene>
    <name evidence="14" type="ORF">PaecuDRAFT_1165</name>
</gene>
<evidence type="ECO:0000256" key="5">
    <source>
        <dbReference type="ARBA" id="ARBA00018859"/>
    </source>
</evidence>
<evidence type="ECO:0000256" key="9">
    <source>
        <dbReference type="ARBA" id="ARBA00023004"/>
    </source>
</evidence>